<keyword evidence="2" id="KW-1185">Reference proteome</keyword>
<comment type="caution">
    <text evidence="1">The sequence shown here is derived from an EMBL/GenBank/DDBJ whole genome shotgun (WGS) entry which is preliminary data.</text>
</comment>
<gene>
    <name evidence="1" type="ORF">Scep_028037</name>
</gene>
<name>A0AAP0EBD6_9MAGN</name>
<evidence type="ECO:0000313" key="2">
    <source>
        <dbReference type="Proteomes" id="UP001419268"/>
    </source>
</evidence>
<dbReference type="AlphaFoldDB" id="A0AAP0EBD6"/>
<organism evidence="1 2">
    <name type="scientific">Stephania cephalantha</name>
    <dbReference type="NCBI Taxonomy" id="152367"/>
    <lineage>
        <taxon>Eukaryota</taxon>
        <taxon>Viridiplantae</taxon>
        <taxon>Streptophyta</taxon>
        <taxon>Embryophyta</taxon>
        <taxon>Tracheophyta</taxon>
        <taxon>Spermatophyta</taxon>
        <taxon>Magnoliopsida</taxon>
        <taxon>Ranunculales</taxon>
        <taxon>Menispermaceae</taxon>
        <taxon>Menispermoideae</taxon>
        <taxon>Cissampelideae</taxon>
        <taxon>Stephania</taxon>
    </lineage>
</organism>
<dbReference type="EMBL" id="JBBNAG010000012">
    <property type="protein sequence ID" value="KAK9088955.1"/>
    <property type="molecule type" value="Genomic_DNA"/>
</dbReference>
<protein>
    <recommendedName>
        <fullName evidence="3">DUF4283 domain-containing protein</fullName>
    </recommendedName>
</protein>
<dbReference type="Proteomes" id="UP001419268">
    <property type="component" value="Unassembled WGS sequence"/>
</dbReference>
<accession>A0AAP0EBD6</accession>
<reference evidence="1 2" key="1">
    <citation type="submission" date="2024-01" db="EMBL/GenBank/DDBJ databases">
        <title>Genome assemblies of Stephania.</title>
        <authorList>
            <person name="Yang L."/>
        </authorList>
    </citation>
    <scope>NUCLEOTIDE SEQUENCE [LARGE SCALE GENOMIC DNA]</scope>
    <source>
        <strain evidence="1">JXDWG</strain>
        <tissue evidence="1">Leaf</tissue>
    </source>
</reference>
<evidence type="ECO:0000313" key="1">
    <source>
        <dbReference type="EMBL" id="KAK9088955.1"/>
    </source>
</evidence>
<sequence>MIDEVQLWRHELHWKLPRFSVRNGCITIEGLPLNLWNDVAFSMIGENFGGLIDLARRREPKHASRGF</sequence>
<evidence type="ECO:0008006" key="3">
    <source>
        <dbReference type="Google" id="ProtNLM"/>
    </source>
</evidence>
<proteinExistence type="predicted"/>